<evidence type="ECO:0000313" key="9">
    <source>
        <dbReference type="EMBL" id="KAH0754508.1"/>
    </source>
</evidence>
<dbReference type="SUPFAM" id="SSF55455">
    <property type="entry name" value="SRF-like"/>
    <property type="match status" value="1"/>
</dbReference>
<feature type="domain" description="K-box" evidence="8">
    <location>
        <begin position="74"/>
        <end position="165"/>
    </location>
</feature>
<sequence>MGRGKIDIKLIENVNNRQVTFFKRRAGLLKKVGELSVLCDSEVAVIIFSSTGKLFEFSSTSMKQTLSRYNRCVASTDNFAVEKKSEDNEQPQSQQQTHLLGKDLNGMGLNELRLLEHQLNEGLLAIKERKEELLIQQLEYSKKQEERSALECEALRRQVEELRGLFPLSASLPPPFLEYDRPLEKKYSILKESKESLDSDTACEDGVDDEDSNTTLQLGLPTICRKRKRTEQESPSSNSENQVGSK</sequence>
<feature type="region of interest" description="Disordered" evidence="6">
    <location>
        <begin position="198"/>
        <end position="246"/>
    </location>
</feature>
<comment type="subcellular location">
    <subcellularLocation>
        <location evidence="1">Nucleus</location>
    </subcellularLocation>
</comment>
<accession>A0ABQ7UTP1</accession>
<feature type="compositionally biased region" description="Acidic residues" evidence="6">
    <location>
        <begin position="201"/>
        <end position="212"/>
    </location>
</feature>
<dbReference type="InterPro" id="IPR002487">
    <property type="entry name" value="TF_Kbox"/>
</dbReference>
<protein>
    <recommendedName>
        <fullName evidence="11">Agamous-like MADS-box protein AGL15</fullName>
    </recommendedName>
</protein>
<name>A0ABQ7UTP1_SOLTU</name>
<evidence type="ECO:0000313" key="10">
    <source>
        <dbReference type="Proteomes" id="UP000826656"/>
    </source>
</evidence>
<evidence type="ECO:0000256" key="4">
    <source>
        <dbReference type="ARBA" id="ARBA00023163"/>
    </source>
</evidence>
<keyword evidence="5" id="KW-0539">Nucleus</keyword>
<keyword evidence="3" id="KW-0238">DNA-binding</keyword>
<dbReference type="PANTHER" id="PTHR48019">
    <property type="entry name" value="SERUM RESPONSE FACTOR HOMOLOG"/>
    <property type="match status" value="1"/>
</dbReference>
<dbReference type="Gene3D" id="3.40.1810.10">
    <property type="entry name" value="Transcription factor, MADS-box"/>
    <property type="match status" value="1"/>
</dbReference>
<proteinExistence type="predicted"/>
<evidence type="ECO:0000256" key="1">
    <source>
        <dbReference type="ARBA" id="ARBA00004123"/>
    </source>
</evidence>
<keyword evidence="10" id="KW-1185">Reference proteome</keyword>
<organism evidence="9 10">
    <name type="scientific">Solanum tuberosum</name>
    <name type="common">Potato</name>
    <dbReference type="NCBI Taxonomy" id="4113"/>
    <lineage>
        <taxon>Eukaryota</taxon>
        <taxon>Viridiplantae</taxon>
        <taxon>Streptophyta</taxon>
        <taxon>Embryophyta</taxon>
        <taxon>Tracheophyta</taxon>
        <taxon>Spermatophyta</taxon>
        <taxon>Magnoliopsida</taxon>
        <taxon>eudicotyledons</taxon>
        <taxon>Gunneridae</taxon>
        <taxon>Pentapetalae</taxon>
        <taxon>asterids</taxon>
        <taxon>lamiids</taxon>
        <taxon>Solanales</taxon>
        <taxon>Solanaceae</taxon>
        <taxon>Solanoideae</taxon>
        <taxon>Solaneae</taxon>
        <taxon>Solanum</taxon>
    </lineage>
</organism>
<keyword evidence="4" id="KW-0804">Transcription</keyword>
<feature type="compositionally biased region" description="Low complexity" evidence="6">
    <location>
        <begin position="233"/>
        <end position="246"/>
    </location>
</feature>
<dbReference type="PROSITE" id="PS50066">
    <property type="entry name" value="MADS_BOX_2"/>
    <property type="match status" value="1"/>
</dbReference>
<dbReference type="InterPro" id="IPR050142">
    <property type="entry name" value="MADS-box/MEF2_TF"/>
</dbReference>
<dbReference type="InterPro" id="IPR002100">
    <property type="entry name" value="TF_MADSbox"/>
</dbReference>
<keyword evidence="2" id="KW-0805">Transcription regulation</keyword>
<evidence type="ECO:0008006" key="11">
    <source>
        <dbReference type="Google" id="ProtNLM"/>
    </source>
</evidence>
<dbReference type="PROSITE" id="PS51297">
    <property type="entry name" value="K_BOX"/>
    <property type="match status" value="1"/>
</dbReference>
<dbReference type="Pfam" id="PF00319">
    <property type="entry name" value="SRF-TF"/>
    <property type="match status" value="1"/>
</dbReference>
<dbReference type="SMART" id="SM00432">
    <property type="entry name" value="MADS"/>
    <property type="match status" value="1"/>
</dbReference>
<reference evidence="9 10" key="1">
    <citation type="journal article" date="2021" name="bioRxiv">
        <title>Chromosome-scale and haplotype-resolved genome assembly of a tetraploid potato cultivar.</title>
        <authorList>
            <person name="Sun H."/>
            <person name="Jiao W.-B."/>
            <person name="Krause K."/>
            <person name="Campoy J.A."/>
            <person name="Goel M."/>
            <person name="Folz-Donahue K."/>
            <person name="Kukat C."/>
            <person name="Huettel B."/>
            <person name="Schneeberger K."/>
        </authorList>
    </citation>
    <scope>NUCLEOTIDE SEQUENCE [LARGE SCALE GENOMIC DNA]</scope>
    <source>
        <strain evidence="9">SolTubOtavaFocal</strain>
        <tissue evidence="9">Leaves</tissue>
    </source>
</reference>
<gene>
    <name evidence="9" type="ORF">KY290_024778</name>
</gene>
<comment type="caution">
    <text evidence="9">The sequence shown here is derived from an EMBL/GenBank/DDBJ whole genome shotgun (WGS) entry which is preliminary data.</text>
</comment>
<evidence type="ECO:0000259" key="8">
    <source>
        <dbReference type="PROSITE" id="PS51297"/>
    </source>
</evidence>
<dbReference type="PRINTS" id="PR00404">
    <property type="entry name" value="MADSDOMAIN"/>
</dbReference>
<feature type="domain" description="MADS-box" evidence="7">
    <location>
        <begin position="1"/>
        <end position="61"/>
    </location>
</feature>
<evidence type="ECO:0000256" key="3">
    <source>
        <dbReference type="ARBA" id="ARBA00023125"/>
    </source>
</evidence>
<dbReference type="InterPro" id="IPR033896">
    <property type="entry name" value="MEF2-like_N"/>
</dbReference>
<dbReference type="Proteomes" id="UP000826656">
    <property type="component" value="Unassembled WGS sequence"/>
</dbReference>
<dbReference type="EMBL" id="JAIVGD010000018">
    <property type="protein sequence ID" value="KAH0754508.1"/>
    <property type="molecule type" value="Genomic_DNA"/>
</dbReference>
<dbReference type="InterPro" id="IPR036879">
    <property type="entry name" value="TF_MADSbox_sf"/>
</dbReference>
<evidence type="ECO:0000259" key="7">
    <source>
        <dbReference type="PROSITE" id="PS50066"/>
    </source>
</evidence>
<evidence type="ECO:0000256" key="2">
    <source>
        <dbReference type="ARBA" id="ARBA00023015"/>
    </source>
</evidence>
<dbReference type="CDD" id="cd00265">
    <property type="entry name" value="MADS_MEF2_like"/>
    <property type="match status" value="1"/>
</dbReference>
<dbReference type="Pfam" id="PF01486">
    <property type="entry name" value="K-box"/>
    <property type="match status" value="1"/>
</dbReference>
<evidence type="ECO:0000256" key="5">
    <source>
        <dbReference type="ARBA" id="ARBA00023242"/>
    </source>
</evidence>
<evidence type="ECO:0000256" key="6">
    <source>
        <dbReference type="SAM" id="MobiDB-lite"/>
    </source>
</evidence>